<dbReference type="AlphaFoldDB" id="A0A3B0ZU95"/>
<dbReference type="InterPro" id="IPR015655">
    <property type="entry name" value="PP2C"/>
</dbReference>
<accession>A0A3B0ZU95</accession>
<dbReference type="InterPro" id="IPR001932">
    <property type="entry name" value="PPM-type_phosphatase-like_dom"/>
</dbReference>
<feature type="domain" description="PPM-type phosphatase" evidence="1">
    <location>
        <begin position="14"/>
        <end position="254"/>
    </location>
</feature>
<dbReference type="NCBIfam" id="NF033484">
    <property type="entry name" value="Stp1_PP2C_phos"/>
    <property type="match status" value="1"/>
</dbReference>
<evidence type="ECO:0000259" key="1">
    <source>
        <dbReference type="PROSITE" id="PS51746"/>
    </source>
</evidence>
<evidence type="ECO:0000313" key="2">
    <source>
        <dbReference type="EMBL" id="VAW91643.1"/>
    </source>
</evidence>
<reference evidence="2" key="1">
    <citation type="submission" date="2018-06" db="EMBL/GenBank/DDBJ databases">
        <authorList>
            <person name="Zhirakovskaya E."/>
        </authorList>
    </citation>
    <scope>NUCLEOTIDE SEQUENCE</scope>
</reference>
<dbReference type="PANTHER" id="PTHR47992">
    <property type="entry name" value="PROTEIN PHOSPHATASE"/>
    <property type="match status" value="1"/>
</dbReference>
<dbReference type="Pfam" id="PF13672">
    <property type="entry name" value="PP2C_2"/>
    <property type="match status" value="1"/>
</dbReference>
<dbReference type="SMART" id="SM00332">
    <property type="entry name" value="PP2Cc"/>
    <property type="match status" value="1"/>
</dbReference>
<organism evidence="2">
    <name type="scientific">hydrothermal vent metagenome</name>
    <dbReference type="NCBI Taxonomy" id="652676"/>
    <lineage>
        <taxon>unclassified sequences</taxon>
        <taxon>metagenomes</taxon>
        <taxon>ecological metagenomes</taxon>
    </lineage>
</organism>
<dbReference type="GO" id="GO:0004722">
    <property type="term" value="F:protein serine/threonine phosphatase activity"/>
    <property type="evidence" value="ECO:0007669"/>
    <property type="project" value="InterPro"/>
</dbReference>
<gene>
    <name evidence="2" type="ORF">MNBD_GAMMA23-1599</name>
</gene>
<dbReference type="SUPFAM" id="SSF81606">
    <property type="entry name" value="PP2C-like"/>
    <property type="match status" value="1"/>
</dbReference>
<protein>
    <submittedName>
        <fullName evidence="2">Protein serine/threonine phosphatase PrpC, regulation of stationary phase</fullName>
    </submittedName>
</protein>
<dbReference type="SMART" id="SM00331">
    <property type="entry name" value="PP2C_SIG"/>
    <property type="match status" value="1"/>
</dbReference>
<dbReference type="InterPro" id="IPR036457">
    <property type="entry name" value="PPM-type-like_dom_sf"/>
</dbReference>
<sequence>MSDNANKNSSKIDAFGLTDVGQVRDHNEDAIDCDIERGMFILADGMGGHNAGEVASALAMESIKHALYDVLTPEIIDSEIVDYNDALYEAITYANTEIFEQALENTEYAGMGTTLVMALIHNGKALIANVGDSRLYVNNGSTLTQLTTDHSLVQEMVDNGYLSEEEAYSAVSRNLITRALGISEEVEVDLIEHEIQQGDIFLLCSDGLSDLVIDEEISAILSESGSLSDAGKKLVAAANDRGGKDNISVILITMRKAFSDDSGYEGSVA</sequence>
<name>A0A3B0ZU95_9ZZZZ</name>
<dbReference type="CDD" id="cd00143">
    <property type="entry name" value="PP2Cc"/>
    <property type="match status" value="1"/>
</dbReference>
<dbReference type="PROSITE" id="PS51746">
    <property type="entry name" value="PPM_2"/>
    <property type="match status" value="1"/>
</dbReference>
<dbReference type="EMBL" id="UOFT01000012">
    <property type="protein sequence ID" value="VAW91643.1"/>
    <property type="molecule type" value="Genomic_DNA"/>
</dbReference>
<dbReference type="Gene3D" id="3.60.40.10">
    <property type="entry name" value="PPM-type phosphatase domain"/>
    <property type="match status" value="1"/>
</dbReference>
<proteinExistence type="predicted"/>